<keyword evidence="1 2" id="KW-0694">RNA-binding</keyword>
<dbReference type="STRING" id="691883.A0A058ZFS1"/>
<sequence>MGLLWCGGCFSDASGVNVVGCVEPHLRMGFFTRLPAFLRQPGSEHHAEIESIGSLSEQQSQQLEVMNKSLDELLAERRSAERAARQKKNAENNSNAQNSTPSARRNRNRRPSPASVATSGGRVGSPGAPVPRFQNHQLLQNQQLMSTLAATLQQQQQQRPDGQAPRASSIVLVSNLKYTVTEADLRDLFSSFGPISRVTIFHTVDGRSIGDAQVNFRNPVHAERAVSDLSRGIVLDGRQLRVALKPMPVDASAATPNPAALLSLLQPLLASAAAGSRQNSGPLGGHSAAGKATVAARRPGAGNAAAGAGKAGKAKPRANAPASTAGKAGKAARRADEPRTMTIEELDAQLADYHKG</sequence>
<dbReference type="eggNOG" id="KOG0533">
    <property type="taxonomic scope" value="Eukaryota"/>
</dbReference>
<dbReference type="InterPro" id="IPR000504">
    <property type="entry name" value="RRM_dom"/>
</dbReference>
<evidence type="ECO:0000313" key="5">
    <source>
        <dbReference type="EMBL" id="KCV73240.1"/>
    </source>
</evidence>
<dbReference type="Pfam" id="PF00076">
    <property type="entry name" value="RRM_1"/>
    <property type="match status" value="1"/>
</dbReference>
<evidence type="ECO:0000313" key="6">
    <source>
        <dbReference type="Proteomes" id="UP000030693"/>
    </source>
</evidence>
<dbReference type="GO" id="GO:0006406">
    <property type="term" value="P:mRNA export from nucleus"/>
    <property type="evidence" value="ECO:0007669"/>
    <property type="project" value="TreeGrafter"/>
</dbReference>
<dbReference type="InterPro" id="IPR035979">
    <property type="entry name" value="RBD_domain_sf"/>
</dbReference>
<feature type="region of interest" description="Disordered" evidence="3">
    <location>
        <begin position="275"/>
        <end position="294"/>
    </location>
</feature>
<keyword evidence="6" id="KW-1185">Reference proteome</keyword>
<dbReference type="PANTHER" id="PTHR19965:SF35">
    <property type="entry name" value="RNA ANNEALING PROTEIN YRA1"/>
    <property type="match status" value="1"/>
</dbReference>
<proteinExistence type="predicted"/>
<protein>
    <recommendedName>
        <fullName evidence="4">RRM domain-containing protein</fullName>
    </recommendedName>
</protein>
<dbReference type="PANTHER" id="PTHR19965">
    <property type="entry name" value="RNA AND EXPORT FACTOR BINDING PROTEIN"/>
    <property type="match status" value="1"/>
</dbReference>
<feature type="compositionally biased region" description="Polar residues" evidence="3">
    <location>
        <begin position="91"/>
        <end position="100"/>
    </location>
</feature>
<dbReference type="PROSITE" id="PS50102">
    <property type="entry name" value="RRM"/>
    <property type="match status" value="1"/>
</dbReference>
<dbReference type="SUPFAM" id="SSF54928">
    <property type="entry name" value="RNA-binding domain, RBD"/>
    <property type="match status" value="1"/>
</dbReference>
<name>A0A058ZFS1_FONAL</name>
<dbReference type="Proteomes" id="UP000030693">
    <property type="component" value="Unassembled WGS sequence"/>
</dbReference>
<dbReference type="OrthoDB" id="1049195at2759"/>
<organism evidence="5">
    <name type="scientific">Fonticula alba</name>
    <name type="common">Slime mold</name>
    <dbReference type="NCBI Taxonomy" id="691883"/>
    <lineage>
        <taxon>Eukaryota</taxon>
        <taxon>Rotosphaerida</taxon>
        <taxon>Fonticulaceae</taxon>
        <taxon>Fonticula</taxon>
    </lineage>
</organism>
<dbReference type="RefSeq" id="XP_009492941.1">
    <property type="nucleotide sequence ID" value="XM_009494666.1"/>
</dbReference>
<dbReference type="GO" id="GO:0005634">
    <property type="term" value="C:nucleus"/>
    <property type="evidence" value="ECO:0007669"/>
    <property type="project" value="TreeGrafter"/>
</dbReference>
<evidence type="ECO:0000256" key="2">
    <source>
        <dbReference type="PROSITE-ProRule" id="PRU00176"/>
    </source>
</evidence>
<dbReference type="GO" id="GO:0003729">
    <property type="term" value="F:mRNA binding"/>
    <property type="evidence" value="ECO:0007669"/>
    <property type="project" value="TreeGrafter"/>
</dbReference>
<dbReference type="SMART" id="SM00360">
    <property type="entry name" value="RRM"/>
    <property type="match status" value="1"/>
</dbReference>
<evidence type="ECO:0000256" key="1">
    <source>
        <dbReference type="ARBA" id="ARBA00022884"/>
    </source>
</evidence>
<dbReference type="EMBL" id="KB932201">
    <property type="protein sequence ID" value="KCV73240.1"/>
    <property type="molecule type" value="Genomic_DNA"/>
</dbReference>
<accession>A0A058ZFS1</accession>
<evidence type="ECO:0000256" key="3">
    <source>
        <dbReference type="SAM" id="MobiDB-lite"/>
    </source>
</evidence>
<dbReference type="InterPro" id="IPR051229">
    <property type="entry name" value="ALYREF_mRNA_export"/>
</dbReference>
<feature type="region of interest" description="Disordered" evidence="3">
    <location>
        <begin position="77"/>
        <end position="132"/>
    </location>
</feature>
<dbReference type="GeneID" id="20525506"/>
<dbReference type="Gene3D" id="3.30.70.330">
    <property type="match status" value="1"/>
</dbReference>
<evidence type="ECO:0000259" key="4">
    <source>
        <dbReference type="PROSITE" id="PS50102"/>
    </source>
</evidence>
<gene>
    <name evidence="5" type="ORF">H696_00781</name>
</gene>
<dbReference type="AlphaFoldDB" id="A0A058ZFS1"/>
<feature type="region of interest" description="Disordered" evidence="3">
    <location>
        <begin position="300"/>
        <end position="356"/>
    </location>
</feature>
<feature type="compositionally biased region" description="Basic and acidic residues" evidence="3">
    <location>
        <begin position="77"/>
        <end position="90"/>
    </location>
</feature>
<feature type="compositionally biased region" description="Low complexity" evidence="3">
    <location>
        <begin position="317"/>
        <end position="329"/>
    </location>
</feature>
<dbReference type="InterPro" id="IPR012677">
    <property type="entry name" value="Nucleotide-bd_a/b_plait_sf"/>
</dbReference>
<reference evidence="5" key="1">
    <citation type="submission" date="2013-04" db="EMBL/GenBank/DDBJ databases">
        <title>The Genome Sequence of Fonticula alba ATCC 38817.</title>
        <authorList>
            <consortium name="The Broad Institute Genomics Platform"/>
            <person name="Russ C."/>
            <person name="Cuomo C."/>
            <person name="Burger G."/>
            <person name="Gray M.W."/>
            <person name="Holland P.W.H."/>
            <person name="King N."/>
            <person name="Lang F.B.F."/>
            <person name="Roger A.J."/>
            <person name="Ruiz-Trillo I."/>
            <person name="Brown M."/>
            <person name="Walker B."/>
            <person name="Young S."/>
            <person name="Zeng Q."/>
            <person name="Gargeya S."/>
            <person name="Fitzgerald M."/>
            <person name="Haas B."/>
            <person name="Abouelleil A."/>
            <person name="Allen A.W."/>
            <person name="Alvarado L."/>
            <person name="Arachchi H.M."/>
            <person name="Berlin A.M."/>
            <person name="Chapman S.B."/>
            <person name="Gainer-Dewar J."/>
            <person name="Goldberg J."/>
            <person name="Griggs A."/>
            <person name="Gujja S."/>
            <person name="Hansen M."/>
            <person name="Howarth C."/>
            <person name="Imamovic A."/>
            <person name="Ireland A."/>
            <person name="Larimer J."/>
            <person name="McCowan C."/>
            <person name="Murphy C."/>
            <person name="Pearson M."/>
            <person name="Poon T.W."/>
            <person name="Priest M."/>
            <person name="Roberts A."/>
            <person name="Saif S."/>
            <person name="Shea T."/>
            <person name="Sisk P."/>
            <person name="Sykes S."/>
            <person name="Wortman J."/>
            <person name="Nusbaum C."/>
            <person name="Birren B."/>
        </authorList>
    </citation>
    <scope>NUCLEOTIDE SEQUENCE [LARGE SCALE GENOMIC DNA]</scope>
    <source>
        <strain evidence="5">ATCC 38817</strain>
    </source>
</reference>
<feature type="domain" description="RRM" evidence="4">
    <location>
        <begin position="169"/>
        <end position="247"/>
    </location>
</feature>